<keyword evidence="6" id="KW-0645">Protease</keyword>
<dbReference type="NCBIfam" id="NF009675">
    <property type="entry name" value="PRK13196.1"/>
    <property type="match status" value="1"/>
</dbReference>
<dbReference type="GO" id="GO:0005829">
    <property type="term" value="C:cytosol"/>
    <property type="evidence" value="ECO:0007669"/>
    <property type="project" value="InterPro"/>
</dbReference>
<reference evidence="11" key="1">
    <citation type="submission" date="2024-03" db="EMBL/GenBank/DDBJ databases">
        <title>Deinococcus weizhi sp. nov., isolated from human skin.</title>
        <authorList>
            <person name="Wei Z."/>
            <person name="Tian F."/>
            <person name="Yang C."/>
            <person name="Xin L.T."/>
            <person name="Wen Z.J."/>
            <person name="Lan K.C."/>
            <person name="Yu L."/>
            <person name="Zhe W."/>
            <person name="Dan F.D."/>
            <person name="Jun W."/>
            <person name="Rui Z."/>
            <person name="Yong X.J."/>
            <person name="Ting Y."/>
            <person name="Wei X."/>
            <person name="Xu Z.G."/>
            <person name="Xin Z."/>
            <person name="Dong F.G."/>
            <person name="Ni X.M."/>
            <person name="Zheng M.G."/>
            <person name="Chun Y."/>
            <person name="Qian W.X."/>
        </authorList>
    </citation>
    <scope>NUCLEOTIDE SEQUENCE</scope>
    <source>
        <strain evidence="11">VB142</strain>
    </source>
</reference>
<evidence type="ECO:0000256" key="7">
    <source>
        <dbReference type="ARBA" id="ARBA00022801"/>
    </source>
</evidence>
<keyword evidence="8" id="KW-0788">Thiol protease</keyword>
<keyword evidence="7" id="KW-0378">Hydrolase</keyword>
<dbReference type="EMBL" id="CP149782">
    <property type="protein sequence ID" value="WYF45666.1"/>
    <property type="molecule type" value="Genomic_DNA"/>
</dbReference>
<dbReference type="InterPro" id="IPR000816">
    <property type="entry name" value="Peptidase_C15"/>
</dbReference>
<gene>
    <name evidence="11" type="ORF">WDJ50_06000</name>
</gene>
<dbReference type="PANTHER" id="PTHR23402:SF1">
    <property type="entry name" value="PYROGLUTAMYL-PEPTIDASE I"/>
    <property type="match status" value="1"/>
</dbReference>
<evidence type="ECO:0000256" key="8">
    <source>
        <dbReference type="ARBA" id="ARBA00022807"/>
    </source>
</evidence>
<sequence>MPPLLLTGFEPFHTHPDNPSANAARELDGLTLPGDWHIRSALLPVEPHAAGAALDDLLSEHAPSAVLLTGLAAGRPQVTLERVAVGVMDFDIPDNAGRSYRDCAICTGAGAPAAYLATLPLRSILAAWREAGIPGSISNTAGLYVCNYVLYHTLHTLRQRGRADVPCGFLHVPANPAVALAVPADRPLMPYLPQSEITRAVRLAAETVVREMGKM</sequence>
<comment type="similarity">
    <text evidence="4">Belongs to the peptidase C15 family.</text>
</comment>
<dbReference type="InterPro" id="IPR033693">
    <property type="entry name" value="PGPEP1_Glu_AS"/>
</dbReference>
<feature type="active site" evidence="9">
    <location>
        <position position="81"/>
    </location>
</feature>
<dbReference type="GO" id="GO:0006508">
    <property type="term" value="P:proteolysis"/>
    <property type="evidence" value="ECO:0007669"/>
    <property type="project" value="UniProtKB-KW"/>
</dbReference>
<dbReference type="InterPro" id="IPR033694">
    <property type="entry name" value="PGPEP1_Cys_AS"/>
</dbReference>
<comment type="subcellular location">
    <subcellularLocation>
        <location evidence="3">Cytoplasm</location>
    </subcellularLocation>
</comment>
<evidence type="ECO:0000256" key="1">
    <source>
        <dbReference type="ARBA" id="ARBA00001770"/>
    </source>
</evidence>
<dbReference type="SUPFAM" id="SSF53182">
    <property type="entry name" value="Pyrrolidone carboxyl peptidase (pyroglutamate aminopeptidase)"/>
    <property type="match status" value="1"/>
</dbReference>
<dbReference type="CDD" id="cd00501">
    <property type="entry name" value="Peptidase_C15"/>
    <property type="match status" value="1"/>
</dbReference>
<feature type="active site" evidence="10">
    <location>
        <position position="146"/>
    </location>
</feature>
<dbReference type="PROSITE" id="PS01334">
    <property type="entry name" value="PYRASE_CYS"/>
    <property type="match status" value="1"/>
</dbReference>
<keyword evidence="5" id="KW-0963">Cytoplasm</keyword>
<accession>A0AAU6Q5H5</accession>
<dbReference type="AlphaFoldDB" id="A0AAU6Q5H5"/>
<comment type="catalytic activity">
    <reaction evidence="1 9">
        <text>Release of an N-terminal pyroglutamyl group from a polypeptide, the second amino acid generally not being Pro.</text>
        <dbReference type="EC" id="3.4.19.3"/>
    </reaction>
</comment>
<evidence type="ECO:0000256" key="10">
    <source>
        <dbReference type="PROSITE-ProRule" id="PRU10077"/>
    </source>
</evidence>
<dbReference type="PIRSF" id="PIRSF015592">
    <property type="entry name" value="Prld-crbxl_pptds"/>
    <property type="match status" value="1"/>
</dbReference>
<dbReference type="PANTHER" id="PTHR23402">
    <property type="entry name" value="PROTEASE FAMILY C15 PYROGLUTAMYL-PEPTIDASE I-RELATED"/>
    <property type="match status" value="1"/>
</dbReference>
<dbReference type="InterPro" id="IPR016125">
    <property type="entry name" value="Peptidase_C15-like"/>
</dbReference>
<dbReference type="EC" id="3.4.19.3" evidence="9"/>
<organism evidence="11">
    <name type="scientific">Deinococcus sp. VB142</name>
    <dbReference type="NCBI Taxonomy" id="3112952"/>
    <lineage>
        <taxon>Bacteria</taxon>
        <taxon>Thermotogati</taxon>
        <taxon>Deinococcota</taxon>
        <taxon>Deinococci</taxon>
        <taxon>Deinococcales</taxon>
        <taxon>Deinococcaceae</taxon>
        <taxon>Deinococcus</taxon>
    </lineage>
</organism>
<evidence type="ECO:0000313" key="11">
    <source>
        <dbReference type="EMBL" id="WYF45666.1"/>
    </source>
</evidence>
<evidence type="ECO:0000256" key="2">
    <source>
        <dbReference type="ARBA" id="ARBA00002280"/>
    </source>
</evidence>
<dbReference type="PROSITE" id="PS01333">
    <property type="entry name" value="PYRASE_GLU"/>
    <property type="match status" value="1"/>
</dbReference>
<evidence type="ECO:0000256" key="3">
    <source>
        <dbReference type="ARBA" id="ARBA00004496"/>
    </source>
</evidence>
<dbReference type="RefSeq" id="WP_339096975.1">
    <property type="nucleotide sequence ID" value="NZ_CP149782.1"/>
</dbReference>
<dbReference type="GO" id="GO:0016920">
    <property type="term" value="F:pyroglutamyl-peptidase activity"/>
    <property type="evidence" value="ECO:0007669"/>
    <property type="project" value="UniProtKB-EC"/>
</dbReference>
<evidence type="ECO:0000256" key="9">
    <source>
        <dbReference type="PROSITE-ProRule" id="PRU10076"/>
    </source>
</evidence>
<dbReference type="InterPro" id="IPR036440">
    <property type="entry name" value="Peptidase_C15-like_sf"/>
</dbReference>
<dbReference type="Gene3D" id="3.40.630.20">
    <property type="entry name" value="Peptidase C15, pyroglutamyl peptidase I-like"/>
    <property type="match status" value="1"/>
</dbReference>
<evidence type="ECO:0000256" key="5">
    <source>
        <dbReference type="ARBA" id="ARBA00022490"/>
    </source>
</evidence>
<dbReference type="PRINTS" id="PR00706">
    <property type="entry name" value="PYROGLUPTASE"/>
</dbReference>
<evidence type="ECO:0000256" key="6">
    <source>
        <dbReference type="ARBA" id="ARBA00022670"/>
    </source>
</evidence>
<name>A0AAU6Q5H5_9DEIO</name>
<proteinExistence type="inferred from homology"/>
<dbReference type="Pfam" id="PF01470">
    <property type="entry name" value="Peptidase_C15"/>
    <property type="match status" value="1"/>
</dbReference>
<evidence type="ECO:0000256" key="4">
    <source>
        <dbReference type="ARBA" id="ARBA00006641"/>
    </source>
</evidence>
<comment type="function">
    <text evidence="2">Removes 5-oxoproline from various penultimate amino acid residues except L-proline.</text>
</comment>
<protein>
    <recommendedName>
        <fullName evidence="9">Pyroglutamyl-peptidase I</fullName>
        <ecNumber evidence="9">3.4.19.3</ecNumber>
    </recommendedName>
</protein>